<gene>
    <name evidence="2" type="ORF">J4709_46490</name>
</gene>
<dbReference type="InterPro" id="IPR013974">
    <property type="entry name" value="SAF"/>
</dbReference>
<dbReference type="Pfam" id="PF08666">
    <property type="entry name" value="SAF"/>
    <property type="match status" value="1"/>
</dbReference>
<comment type="caution">
    <text evidence="2">The sequence shown here is derived from an EMBL/GenBank/DDBJ whole genome shotgun (WGS) entry which is preliminary data.</text>
</comment>
<dbReference type="SMART" id="SM00858">
    <property type="entry name" value="SAF"/>
    <property type="match status" value="1"/>
</dbReference>
<keyword evidence="3" id="KW-1185">Reference proteome</keyword>
<organism evidence="2 3">
    <name type="scientific">Actinomadura violacea</name>
    <dbReference type="NCBI Taxonomy" id="2819934"/>
    <lineage>
        <taxon>Bacteria</taxon>
        <taxon>Bacillati</taxon>
        <taxon>Actinomycetota</taxon>
        <taxon>Actinomycetes</taxon>
        <taxon>Streptosporangiales</taxon>
        <taxon>Thermomonosporaceae</taxon>
        <taxon>Actinomadura</taxon>
    </lineage>
</organism>
<evidence type="ECO:0000259" key="1">
    <source>
        <dbReference type="SMART" id="SM00858"/>
    </source>
</evidence>
<dbReference type="CDD" id="cd11615">
    <property type="entry name" value="SAF_NeuB_like"/>
    <property type="match status" value="1"/>
</dbReference>
<dbReference type="Proteomes" id="UP000680206">
    <property type="component" value="Unassembled WGS sequence"/>
</dbReference>
<proteinExistence type="predicted"/>
<feature type="domain" description="SAF" evidence="1">
    <location>
        <begin position="21"/>
        <end position="84"/>
    </location>
</feature>
<dbReference type="RefSeq" id="WP_208251904.1">
    <property type="nucleotide sequence ID" value="NZ_JAGEPF010000041.1"/>
</dbReference>
<dbReference type="EMBL" id="JAGEPF010000041">
    <property type="protein sequence ID" value="MBO2465041.1"/>
    <property type="molecule type" value="Genomic_DNA"/>
</dbReference>
<protein>
    <recommendedName>
        <fullName evidence="1">SAF domain-containing protein</fullName>
    </recommendedName>
</protein>
<accession>A0ABS3S7Q8</accession>
<dbReference type="InterPro" id="IPR057736">
    <property type="entry name" value="SAF_PseI/NeuA/NeuB"/>
</dbReference>
<sequence>MLVLFAVATNVYLFVSSGERVSVVKVARDVAADHEITQADLERARVAVEPGVAVIPARQLDQVVGRRAAVALRQGTLLAVSQLSTQQSPPAGRTLVGMSLKPGAMPPGLAPGWKVRVVFTAGGQGQEPADGAQQSRAESIVPREVAAVVDQVDEPDTDGSTTVSLMVPDADSGKVARQAAAGMVVLVATERQDGT</sequence>
<name>A0ABS3S7Q8_9ACTN</name>
<reference evidence="2 3" key="1">
    <citation type="submission" date="2021-03" db="EMBL/GenBank/DDBJ databases">
        <title>Actinomadura violae sp. nov., isolated from lichen in Thailand.</title>
        <authorList>
            <person name="Kanchanasin P."/>
            <person name="Saeng-In P."/>
            <person name="Phongsopitanun W."/>
            <person name="Yuki M."/>
            <person name="Kudo T."/>
            <person name="Ohkuma M."/>
            <person name="Tanasupawat S."/>
        </authorList>
    </citation>
    <scope>NUCLEOTIDE SEQUENCE [LARGE SCALE GENOMIC DNA]</scope>
    <source>
        <strain evidence="2 3">LCR2-06</strain>
    </source>
</reference>
<evidence type="ECO:0000313" key="3">
    <source>
        <dbReference type="Proteomes" id="UP000680206"/>
    </source>
</evidence>
<evidence type="ECO:0000313" key="2">
    <source>
        <dbReference type="EMBL" id="MBO2465041.1"/>
    </source>
</evidence>